<feature type="coiled-coil region" evidence="1">
    <location>
        <begin position="44"/>
        <end position="71"/>
    </location>
</feature>
<dbReference type="KEGG" id="nfu:107391844"/>
<reference evidence="3" key="1">
    <citation type="submission" date="2020-03" db="EMBL/GenBank/DDBJ databases">
        <title>Intra-Species Differences in Population Size shape Life History and Genome Evolution.</title>
        <authorList>
            <person name="Willemsen D."/>
            <person name="Cui R."/>
            <person name="Valenzano D.R."/>
        </authorList>
    </citation>
    <scope>NUCLEOTIDE SEQUENCE</scope>
    <source>
        <strain evidence="3">GRZ</strain>
        <tissue evidence="3">Whole</tissue>
    </source>
</reference>
<dbReference type="InterPro" id="IPR028346">
    <property type="entry name" value="HAUS2"/>
</dbReference>
<gene>
    <name evidence="3" type="primary">haus2</name>
    <name evidence="3" type="ORF">G4P62_015096</name>
</gene>
<dbReference type="EMBL" id="JAAVVJ010000018">
    <property type="protein sequence ID" value="KAF7201121.1"/>
    <property type="molecule type" value="Genomic_DNA"/>
</dbReference>
<dbReference type="GeneID" id="107391844"/>
<dbReference type="GO" id="GO:0051225">
    <property type="term" value="P:spindle assembly"/>
    <property type="evidence" value="ECO:0007669"/>
    <property type="project" value="InterPro"/>
</dbReference>
<dbReference type="GO" id="GO:0007098">
    <property type="term" value="P:centrosome cycle"/>
    <property type="evidence" value="ECO:0007669"/>
    <property type="project" value="TreeGrafter"/>
</dbReference>
<protein>
    <submittedName>
        <fullName evidence="2">Transcript variant X1</fullName>
    </submittedName>
    <submittedName>
        <fullName evidence="3">Transcript variant X2</fullName>
    </submittedName>
</protein>
<dbReference type="PANTHER" id="PTHR16039:SF1">
    <property type="entry name" value="HAUS AUGMIN-LIKE COMPLEX SUBUNIT 2"/>
    <property type="match status" value="1"/>
</dbReference>
<dbReference type="OrthoDB" id="2436605at2759"/>
<dbReference type="PANTHER" id="PTHR16039">
    <property type="entry name" value="HAUS AUGMIN-LIKE COMPLEX SUBUNIT 2"/>
    <property type="match status" value="1"/>
</dbReference>
<evidence type="ECO:0000313" key="3">
    <source>
        <dbReference type="EMBL" id="KAF7201121.1"/>
    </source>
</evidence>
<dbReference type="EMBL" id="JAAVVJ010000018">
    <property type="protein sequence ID" value="KAF7201120.1"/>
    <property type="molecule type" value="Genomic_DNA"/>
</dbReference>
<dbReference type="GO" id="GO:1990498">
    <property type="term" value="C:mitotic spindle microtubule"/>
    <property type="evidence" value="ECO:0007669"/>
    <property type="project" value="TreeGrafter"/>
</dbReference>
<dbReference type="RefSeq" id="XP_015824792.1">
    <property type="nucleotide sequence ID" value="XM_015969306.3"/>
</dbReference>
<accession>A0A9D2XF60</accession>
<evidence type="ECO:0000313" key="4">
    <source>
        <dbReference type="Proteomes" id="UP000822369"/>
    </source>
</evidence>
<comment type="caution">
    <text evidence="3">The sequence shown here is derived from an EMBL/GenBank/DDBJ whole genome shotgun (WGS) entry which is preliminary data.</text>
</comment>
<dbReference type="RefSeq" id="XP_015824791.1">
    <property type="nucleotide sequence ID" value="XM_015969305.3"/>
</dbReference>
<sequence>MWEPSLFSVTPAASLLSRCVSVGAVSQDEIDAAFSSPNPVFSTRLQETEEMIRNQKQLDELQLELELLKMEERSADVSHDFHLACLIPDQKNKRLQLFACHLLDLLREQRTLRQRLMRPLARTNLPVPAHMQSFMVRSVELMMDFVACLEEKLRSAQIQTTTADSLTLLETSHSLMLTLAADVEAAFMQILQKRKSSSQQEASEAHQRSLYTTCCDVTKLHKY</sequence>
<dbReference type="GO" id="GO:0007020">
    <property type="term" value="P:microtubule nucleation"/>
    <property type="evidence" value="ECO:0007669"/>
    <property type="project" value="TreeGrafter"/>
</dbReference>
<keyword evidence="1" id="KW-0175">Coiled coil</keyword>
<dbReference type="Pfam" id="PF15003">
    <property type="entry name" value="HAUS2"/>
    <property type="match status" value="1"/>
</dbReference>
<dbReference type="GO" id="GO:0005813">
    <property type="term" value="C:centrosome"/>
    <property type="evidence" value="ECO:0007669"/>
    <property type="project" value="TreeGrafter"/>
</dbReference>
<name>A0A9D2XF60_NOTFU</name>
<dbReference type="Proteomes" id="UP000822369">
    <property type="component" value="Chromosome 18"/>
</dbReference>
<proteinExistence type="predicted"/>
<dbReference type="CTD" id="55142"/>
<dbReference type="GO" id="GO:0070652">
    <property type="term" value="C:HAUS complex"/>
    <property type="evidence" value="ECO:0007669"/>
    <property type="project" value="TreeGrafter"/>
</dbReference>
<evidence type="ECO:0000256" key="1">
    <source>
        <dbReference type="SAM" id="Coils"/>
    </source>
</evidence>
<dbReference type="AlphaFoldDB" id="A0A9D2XF60"/>
<organism evidence="3 4">
    <name type="scientific">Nothobranchius furzeri</name>
    <name type="common">Turquoise killifish</name>
    <dbReference type="NCBI Taxonomy" id="105023"/>
    <lineage>
        <taxon>Eukaryota</taxon>
        <taxon>Metazoa</taxon>
        <taxon>Chordata</taxon>
        <taxon>Craniata</taxon>
        <taxon>Vertebrata</taxon>
        <taxon>Euteleostomi</taxon>
        <taxon>Actinopterygii</taxon>
        <taxon>Neopterygii</taxon>
        <taxon>Teleostei</taxon>
        <taxon>Neoteleostei</taxon>
        <taxon>Acanthomorphata</taxon>
        <taxon>Ovalentaria</taxon>
        <taxon>Atherinomorphae</taxon>
        <taxon>Cyprinodontiformes</taxon>
        <taxon>Nothobranchiidae</taxon>
        <taxon>Nothobranchius</taxon>
    </lineage>
</organism>
<evidence type="ECO:0000313" key="2">
    <source>
        <dbReference type="EMBL" id="KAF7201120.1"/>
    </source>
</evidence>